<evidence type="ECO:0000256" key="2">
    <source>
        <dbReference type="ARBA" id="ARBA00023002"/>
    </source>
</evidence>
<gene>
    <name evidence="4" type="ORF">PYCCODRAFT_1095120</name>
</gene>
<comment type="similarity">
    <text evidence="1 3">Belongs to the short-chain dehydrogenases/reductases (SDR) family.</text>
</comment>
<evidence type="ECO:0000256" key="1">
    <source>
        <dbReference type="ARBA" id="ARBA00006484"/>
    </source>
</evidence>
<accession>A0A1Y2IYQ9</accession>
<dbReference type="FunFam" id="3.40.50.720:FF:000261">
    <property type="entry name" value="NADPH-dependent 1-acyldihydroxyacetone phosphate reductase"/>
    <property type="match status" value="1"/>
</dbReference>
<dbReference type="SUPFAM" id="SSF51735">
    <property type="entry name" value="NAD(P)-binding Rossmann-fold domains"/>
    <property type="match status" value="1"/>
</dbReference>
<dbReference type="PRINTS" id="PR00081">
    <property type="entry name" value="GDHRDH"/>
</dbReference>
<dbReference type="PRINTS" id="PR00080">
    <property type="entry name" value="SDRFAMILY"/>
</dbReference>
<evidence type="ECO:0000313" key="5">
    <source>
        <dbReference type="Proteomes" id="UP000193067"/>
    </source>
</evidence>
<keyword evidence="5" id="KW-1185">Reference proteome</keyword>
<dbReference type="OrthoDB" id="2102561at2759"/>
<dbReference type="STRING" id="1353009.A0A1Y2IYQ9"/>
<dbReference type="InterPro" id="IPR036291">
    <property type="entry name" value="NAD(P)-bd_dom_sf"/>
</dbReference>
<dbReference type="AlphaFoldDB" id="A0A1Y2IYQ9"/>
<sequence>MPSSKTVVIITGCSKGGIGFALCEEFAARGCIVYATARRMEAMEGFRNSNICTLALDVTKDESVQSVVKTVIEREGQIDVIVNNAGLGHTGPVVDTDMEEITRVFDTNLFSVIRTSKAVIPHMAARKSGTIVNVGSIFGEIPVPWGGIYSSSKAALHSLSETLYMECKPFNIHVVLLAPGGVRSNIVTNQSGPERLKFPATSLYADYVDSILTKLTASQRGHPTPADAFAKQVVGAVLKPHPPRYMTLARMSGVYWAFTWLPRTWVLNLLWRILG</sequence>
<dbReference type="Proteomes" id="UP000193067">
    <property type="component" value="Unassembled WGS sequence"/>
</dbReference>
<dbReference type="Pfam" id="PF00106">
    <property type="entry name" value="adh_short"/>
    <property type="match status" value="1"/>
</dbReference>
<organism evidence="4 5">
    <name type="scientific">Trametes coccinea (strain BRFM310)</name>
    <name type="common">Pycnoporus coccineus</name>
    <dbReference type="NCBI Taxonomy" id="1353009"/>
    <lineage>
        <taxon>Eukaryota</taxon>
        <taxon>Fungi</taxon>
        <taxon>Dikarya</taxon>
        <taxon>Basidiomycota</taxon>
        <taxon>Agaricomycotina</taxon>
        <taxon>Agaricomycetes</taxon>
        <taxon>Polyporales</taxon>
        <taxon>Polyporaceae</taxon>
        <taxon>Trametes</taxon>
    </lineage>
</organism>
<dbReference type="InterPro" id="IPR002347">
    <property type="entry name" value="SDR_fam"/>
</dbReference>
<reference evidence="4 5" key="1">
    <citation type="journal article" date="2015" name="Biotechnol. Biofuels">
        <title>Enhanced degradation of softwood versus hardwood by the white-rot fungus Pycnoporus coccineus.</title>
        <authorList>
            <person name="Couturier M."/>
            <person name="Navarro D."/>
            <person name="Chevret D."/>
            <person name="Henrissat B."/>
            <person name="Piumi F."/>
            <person name="Ruiz-Duenas F.J."/>
            <person name="Martinez A.T."/>
            <person name="Grigoriev I.V."/>
            <person name="Riley R."/>
            <person name="Lipzen A."/>
            <person name="Berrin J.G."/>
            <person name="Master E.R."/>
            <person name="Rosso M.N."/>
        </authorList>
    </citation>
    <scope>NUCLEOTIDE SEQUENCE [LARGE SCALE GENOMIC DNA]</scope>
    <source>
        <strain evidence="4 5">BRFM310</strain>
    </source>
</reference>
<dbReference type="PANTHER" id="PTHR44169:SF6">
    <property type="entry name" value="NADPH-DEPENDENT 1-ACYLDIHYDROXYACETONE PHOSPHATE REDUCTASE"/>
    <property type="match status" value="1"/>
</dbReference>
<proteinExistence type="inferred from homology"/>
<dbReference type="CDD" id="cd05374">
    <property type="entry name" value="17beta-HSD-like_SDR_c"/>
    <property type="match status" value="1"/>
</dbReference>
<evidence type="ECO:0000313" key="4">
    <source>
        <dbReference type="EMBL" id="OSD06256.1"/>
    </source>
</evidence>
<protein>
    <submittedName>
        <fullName evidence="4">NAD-P-binding protein</fullName>
    </submittedName>
</protein>
<dbReference type="GO" id="GO:0016491">
    <property type="term" value="F:oxidoreductase activity"/>
    <property type="evidence" value="ECO:0007669"/>
    <property type="project" value="UniProtKB-KW"/>
</dbReference>
<keyword evidence="2" id="KW-0560">Oxidoreductase</keyword>
<evidence type="ECO:0000256" key="3">
    <source>
        <dbReference type="RuleBase" id="RU000363"/>
    </source>
</evidence>
<dbReference type="EMBL" id="KZ084091">
    <property type="protein sequence ID" value="OSD06256.1"/>
    <property type="molecule type" value="Genomic_DNA"/>
</dbReference>
<dbReference type="Gene3D" id="3.40.50.720">
    <property type="entry name" value="NAD(P)-binding Rossmann-like Domain"/>
    <property type="match status" value="1"/>
</dbReference>
<dbReference type="GO" id="GO:0005783">
    <property type="term" value="C:endoplasmic reticulum"/>
    <property type="evidence" value="ECO:0007669"/>
    <property type="project" value="TreeGrafter"/>
</dbReference>
<name>A0A1Y2IYQ9_TRAC3</name>
<dbReference type="PANTHER" id="PTHR44169">
    <property type="entry name" value="NADPH-DEPENDENT 1-ACYLDIHYDROXYACETONE PHOSPHATE REDUCTASE"/>
    <property type="match status" value="1"/>
</dbReference>